<dbReference type="PROSITE" id="PS51352">
    <property type="entry name" value="THIOREDOXIN_2"/>
    <property type="match status" value="1"/>
</dbReference>
<evidence type="ECO:0000256" key="1">
    <source>
        <dbReference type="ARBA" id="ARBA00004196"/>
    </source>
</evidence>
<keyword evidence="8" id="KW-1185">Reference proteome</keyword>
<keyword evidence="4" id="KW-0676">Redox-active center</keyword>
<proteinExistence type="predicted"/>
<feature type="domain" description="Thioredoxin" evidence="6">
    <location>
        <begin position="120"/>
        <end position="248"/>
    </location>
</feature>
<dbReference type="GO" id="GO:0030313">
    <property type="term" value="C:cell envelope"/>
    <property type="evidence" value="ECO:0007669"/>
    <property type="project" value="UniProtKB-SubCell"/>
</dbReference>
<keyword evidence="3" id="KW-1015">Disulfide bond</keyword>
<evidence type="ECO:0000313" key="8">
    <source>
        <dbReference type="Proteomes" id="UP000029736"/>
    </source>
</evidence>
<dbReference type="AlphaFoldDB" id="A0A098RYK2"/>
<accession>A0A098RYK2</accession>
<evidence type="ECO:0000256" key="2">
    <source>
        <dbReference type="ARBA" id="ARBA00022748"/>
    </source>
</evidence>
<protein>
    <recommendedName>
        <fullName evidence="6">Thioredoxin domain-containing protein</fullName>
    </recommendedName>
</protein>
<name>A0A098RYK2_9BACT</name>
<dbReference type="Gene3D" id="3.40.30.10">
    <property type="entry name" value="Glutaredoxin"/>
    <property type="match status" value="1"/>
</dbReference>
<evidence type="ECO:0000256" key="3">
    <source>
        <dbReference type="ARBA" id="ARBA00023157"/>
    </source>
</evidence>
<dbReference type="InterPro" id="IPR050553">
    <property type="entry name" value="Thioredoxin_ResA/DsbE_sf"/>
</dbReference>
<dbReference type="Pfam" id="PF08534">
    <property type="entry name" value="Redoxin"/>
    <property type="match status" value="1"/>
</dbReference>
<evidence type="ECO:0000259" key="6">
    <source>
        <dbReference type="PROSITE" id="PS51352"/>
    </source>
</evidence>
<evidence type="ECO:0000313" key="7">
    <source>
        <dbReference type="EMBL" id="KGE85010.1"/>
    </source>
</evidence>
<dbReference type="STRING" id="1524460.IX84_30255"/>
<dbReference type="SUPFAM" id="SSF52833">
    <property type="entry name" value="Thioredoxin-like"/>
    <property type="match status" value="1"/>
</dbReference>
<dbReference type="RefSeq" id="WP_044229700.1">
    <property type="nucleotide sequence ID" value="NZ_JBKAGJ010000060.1"/>
</dbReference>
<comment type="caution">
    <text evidence="7">The sequence shown here is derived from an EMBL/GenBank/DDBJ whole genome shotgun (WGS) entry which is preliminary data.</text>
</comment>
<dbReference type="EMBL" id="JPOS01000097">
    <property type="protein sequence ID" value="KGE85010.1"/>
    <property type="molecule type" value="Genomic_DNA"/>
</dbReference>
<dbReference type="GO" id="GO:0017004">
    <property type="term" value="P:cytochrome complex assembly"/>
    <property type="evidence" value="ECO:0007669"/>
    <property type="project" value="UniProtKB-KW"/>
</dbReference>
<dbReference type="InterPro" id="IPR013740">
    <property type="entry name" value="Redoxin"/>
</dbReference>
<keyword evidence="5" id="KW-0732">Signal</keyword>
<organism evidence="7 8">
    <name type="scientific">Phaeodactylibacter xiamenensis</name>
    <dbReference type="NCBI Taxonomy" id="1524460"/>
    <lineage>
        <taxon>Bacteria</taxon>
        <taxon>Pseudomonadati</taxon>
        <taxon>Bacteroidota</taxon>
        <taxon>Saprospiria</taxon>
        <taxon>Saprospirales</taxon>
        <taxon>Haliscomenobacteraceae</taxon>
        <taxon>Phaeodactylibacter</taxon>
    </lineage>
</organism>
<dbReference type="InterPro" id="IPR013766">
    <property type="entry name" value="Thioredoxin_domain"/>
</dbReference>
<sequence>MRTIIILLSVVVLWSCSSPTGASQVTPAPDQQLLQWAKTQPAPNSLQPFFDFIATQSADSTQRQYWQSLFLAQVLNQEKGWEAYSAVVDVSTVALLDFKLGKHNPHRALYADALQHYYTTRQLRYAADFTAVDTNGNAIQLSAFGDKVIYIDTWASWCGPCMQQLPYLHALAEHYADQPDFLILTVSFDRSFEAWKRALSKQAAYPNIFPVYVEGGMDSDYGSLFSISSIPSYALLGRSREVIDMSAPKPGVDSLKLVIEGVLGKP</sequence>
<dbReference type="InterPro" id="IPR036249">
    <property type="entry name" value="Thioredoxin-like_sf"/>
</dbReference>
<comment type="subcellular location">
    <subcellularLocation>
        <location evidence="1">Cell envelope</location>
    </subcellularLocation>
</comment>
<reference evidence="7 8" key="1">
    <citation type="journal article" date="2014" name="Int. J. Syst. Evol. Microbiol.">
        <title>Phaeodactylibacter xiamenensis gen. nov., sp. nov., a member of the family Saprospiraceae isolated from the marine alga Phaeodactylum tricornutum.</title>
        <authorList>
            <person name="Chen Z.Jr."/>
            <person name="Lei X."/>
            <person name="Lai Q."/>
            <person name="Li Y."/>
            <person name="Zhang B."/>
            <person name="Zhang J."/>
            <person name="Zhang H."/>
            <person name="Yang L."/>
            <person name="Zheng W."/>
            <person name="Tian Y."/>
            <person name="Yu Z."/>
            <person name="Xu H.Jr."/>
            <person name="Zheng T."/>
        </authorList>
    </citation>
    <scope>NUCLEOTIDE SEQUENCE [LARGE SCALE GENOMIC DNA]</scope>
    <source>
        <strain evidence="7 8">KD52</strain>
    </source>
</reference>
<evidence type="ECO:0000256" key="4">
    <source>
        <dbReference type="ARBA" id="ARBA00023284"/>
    </source>
</evidence>
<keyword evidence="2" id="KW-0201">Cytochrome c-type biogenesis</keyword>
<evidence type="ECO:0000256" key="5">
    <source>
        <dbReference type="SAM" id="SignalP"/>
    </source>
</evidence>
<dbReference type="Proteomes" id="UP000029736">
    <property type="component" value="Unassembled WGS sequence"/>
</dbReference>
<gene>
    <name evidence="7" type="ORF">IX84_30255</name>
</gene>
<dbReference type="PANTHER" id="PTHR42852:SF6">
    <property type="entry name" value="THIOL:DISULFIDE INTERCHANGE PROTEIN DSBE"/>
    <property type="match status" value="1"/>
</dbReference>
<feature type="chain" id="PRO_5001939574" description="Thioredoxin domain-containing protein" evidence="5">
    <location>
        <begin position="23"/>
        <end position="266"/>
    </location>
</feature>
<dbReference type="PANTHER" id="PTHR42852">
    <property type="entry name" value="THIOL:DISULFIDE INTERCHANGE PROTEIN DSBE"/>
    <property type="match status" value="1"/>
</dbReference>
<dbReference type="OrthoDB" id="6399635at2"/>
<dbReference type="CDD" id="cd02966">
    <property type="entry name" value="TlpA_like_family"/>
    <property type="match status" value="1"/>
</dbReference>
<feature type="signal peptide" evidence="5">
    <location>
        <begin position="1"/>
        <end position="22"/>
    </location>
</feature>
<dbReference type="GO" id="GO:0016491">
    <property type="term" value="F:oxidoreductase activity"/>
    <property type="evidence" value="ECO:0007669"/>
    <property type="project" value="InterPro"/>
</dbReference>